<proteinExistence type="predicted"/>
<accession>A0A212UGV3</accession>
<sequence length="126" mass="14120">MLTTLLFSGLLALNPFSPAPRVPLAAPGVALSVDGCRIFGSVYLETDPRRQSRCFGTIYMEPETSFADVLVFQETNKLFADKAGLWYLTDARDFADYVLFVTTNRNLADFSIQYTKVRSYAGCRKQ</sequence>
<feature type="domain" description="7(1) septoil knot" evidence="1">
    <location>
        <begin position="35"/>
        <end position="124"/>
    </location>
</feature>
<protein>
    <recommendedName>
        <fullName evidence="1">7(1) septoil knot domain-containing protein</fullName>
    </recommendedName>
</protein>
<dbReference type="InterPro" id="IPR046148">
    <property type="entry name" value="Septknot"/>
</dbReference>
<evidence type="ECO:0000313" key="3">
    <source>
        <dbReference type="Proteomes" id="UP000198131"/>
    </source>
</evidence>
<dbReference type="EMBL" id="FYEW01000003">
    <property type="protein sequence ID" value="SNC77489.1"/>
    <property type="molecule type" value="Genomic_DNA"/>
</dbReference>
<dbReference type="Pfam" id="PF19647">
    <property type="entry name" value="Septknot"/>
    <property type="match status" value="1"/>
</dbReference>
<dbReference type="Proteomes" id="UP000198131">
    <property type="component" value="Unassembled WGS sequence"/>
</dbReference>
<evidence type="ECO:0000259" key="1">
    <source>
        <dbReference type="Pfam" id="PF19647"/>
    </source>
</evidence>
<reference evidence="3" key="1">
    <citation type="submission" date="2017-06" db="EMBL/GenBank/DDBJ databases">
        <authorList>
            <person name="Varghese N."/>
            <person name="Submissions S."/>
        </authorList>
    </citation>
    <scope>NUCLEOTIDE SEQUENCE [LARGE SCALE GENOMIC DNA]</scope>
    <source>
        <strain evidence="3">DSM 11116</strain>
    </source>
</reference>
<evidence type="ECO:0000313" key="2">
    <source>
        <dbReference type="EMBL" id="SNC77489.1"/>
    </source>
</evidence>
<dbReference type="AlphaFoldDB" id="A0A212UGV3"/>
<gene>
    <name evidence="2" type="ORF">SAMN06265337_4073</name>
</gene>
<dbReference type="RefSeq" id="WP_245815461.1">
    <property type="nucleotide sequence ID" value="NZ_FYEW01000003.1"/>
</dbReference>
<name>A0A212UGV3_9BACT</name>
<organism evidence="2 3">
    <name type="scientific">Hymenobacter gelipurpurascens</name>
    <dbReference type="NCBI Taxonomy" id="89968"/>
    <lineage>
        <taxon>Bacteria</taxon>
        <taxon>Pseudomonadati</taxon>
        <taxon>Bacteroidota</taxon>
        <taxon>Cytophagia</taxon>
        <taxon>Cytophagales</taxon>
        <taxon>Hymenobacteraceae</taxon>
        <taxon>Hymenobacter</taxon>
    </lineage>
</organism>
<keyword evidence="3" id="KW-1185">Reference proteome</keyword>